<dbReference type="PANTHER" id="PTHR48467">
    <property type="entry name" value="GLUTAMATE SYNTHASE 1 [NADH], CHLOROPLASTIC-LIKE"/>
    <property type="match status" value="1"/>
</dbReference>
<feature type="binding site" evidence="9">
    <location>
        <position position="30"/>
    </location>
    <ligand>
        <name>FAD</name>
        <dbReference type="ChEBI" id="CHEBI:57692"/>
    </ligand>
</feature>
<evidence type="ECO:0000256" key="10">
    <source>
        <dbReference type="PIRSR" id="PIRSR000362-2"/>
    </source>
</evidence>
<evidence type="ECO:0000256" key="7">
    <source>
        <dbReference type="ARBA" id="ARBA00048933"/>
    </source>
</evidence>
<evidence type="ECO:0000256" key="2">
    <source>
        <dbReference type="ARBA" id="ARBA00008312"/>
    </source>
</evidence>
<evidence type="ECO:0000256" key="3">
    <source>
        <dbReference type="ARBA" id="ARBA00022630"/>
    </source>
</evidence>
<keyword evidence="3 8" id="KW-0285">Flavoprotein</keyword>
<dbReference type="STRING" id="983966.A0A1E4S9H3"/>
<evidence type="ECO:0000256" key="1">
    <source>
        <dbReference type="ARBA" id="ARBA00001974"/>
    </source>
</evidence>
<keyword evidence="6 8" id="KW-0560">Oxidoreductase</keyword>
<dbReference type="PRINTS" id="PR00419">
    <property type="entry name" value="ADXRDTASE"/>
</dbReference>
<dbReference type="OMA" id="RFNFIGN"/>
<dbReference type="GO" id="GO:0016491">
    <property type="term" value="F:oxidoreductase activity"/>
    <property type="evidence" value="ECO:0007669"/>
    <property type="project" value="UniProtKB-KW"/>
</dbReference>
<feature type="binding site" evidence="9">
    <location>
        <position position="58"/>
    </location>
    <ligand>
        <name>FAD</name>
        <dbReference type="ChEBI" id="CHEBI:57692"/>
    </ligand>
</feature>
<sequence length="481" mass="53918">MIRPRIQLGGVSLRRLQSTLKVAIVGSGPSGFYTAHDLLKKPNVQVTMFEKLPTPFGLSRYGVAPDHPEVKNCEETFTEAAENDLFEFVGNVEVGKDVSIEHLQKSFNGVVFAYGCDQGNKLGIKGEDSAGVINAHEFVAWYNGNPNIWNTGAPPLDRVENVVIIGNGNVAMDIARILLMPVEDLEHTDIASHAVSLLKKSTVKNIRIVARRGFVESAFTTKEIRELLQLEQYGVKFDGIDQQIVETLLPLQKKLERVQKRKLTTVLEYMKPASERKGKLKYVVPSDVRKSWSLDYLLSPIEIKSNDKDTSLVSEIVFQKNRLHQDSPEGPVQVQHIPNNYETIKTDLVITSLGFKGSSLNGFEELGIQFDKRRGVIVNDSSRVLDNTNEVIPGLYASGWIKNAKKGPILNALVDSNAVTEAIMKDYEDWQTLDSFELAFGQSHDKHRWKVPRVSDMLEIIEDNSTQDEKLSKFKDQLEAL</sequence>
<gene>
    <name evidence="12" type="ORF">CYBJADRAFT_145959</name>
</gene>
<evidence type="ECO:0000256" key="6">
    <source>
        <dbReference type="ARBA" id="ARBA00023002"/>
    </source>
</evidence>
<comment type="similarity">
    <text evidence="2 8">Belongs to the ferredoxin--NADP reductase type 1 family.</text>
</comment>
<dbReference type="InterPro" id="IPR023753">
    <property type="entry name" value="FAD/NAD-binding_dom"/>
</dbReference>
<evidence type="ECO:0000256" key="9">
    <source>
        <dbReference type="PIRSR" id="PIRSR000362-1"/>
    </source>
</evidence>
<feature type="binding site" evidence="9">
    <location>
        <position position="94"/>
    </location>
    <ligand>
        <name>FAD</name>
        <dbReference type="ChEBI" id="CHEBI:57692"/>
    </ligand>
</feature>
<protein>
    <recommendedName>
        <fullName evidence="8">NADPH:adrenodoxin oxidoreductase, mitochondrial</fullName>
        <ecNumber evidence="8">1.18.1.6</ecNumber>
    </recommendedName>
</protein>
<feature type="binding site" evidence="9">
    <location>
        <position position="50"/>
    </location>
    <ligand>
        <name>FAD</name>
        <dbReference type="ChEBI" id="CHEBI:57692"/>
    </ligand>
</feature>
<dbReference type="RefSeq" id="XP_020073204.1">
    <property type="nucleotide sequence ID" value="XM_020213251.1"/>
</dbReference>
<proteinExistence type="inferred from homology"/>
<dbReference type="InterPro" id="IPR036188">
    <property type="entry name" value="FAD/NAD-bd_sf"/>
</dbReference>
<organism evidence="12 13">
    <name type="scientific">Cyberlindnera jadinii (strain ATCC 18201 / CBS 1600 / BCRC 20928 / JCM 3617 / NBRC 0987 / NRRL Y-1542)</name>
    <name type="common">Torula yeast</name>
    <name type="synonym">Candida utilis</name>
    <dbReference type="NCBI Taxonomy" id="983966"/>
    <lineage>
        <taxon>Eukaryota</taxon>
        <taxon>Fungi</taxon>
        <taxon>Dikarya</taxon>
        <taxon>Ascomycota</taxon>
        <taxon>Saccharomycotina</taxon>
        <taxon>Saccharomycetes</taxon>
        <taxon>Phaffomycetales</taxon>
        <taxon>Phaffomycetaceae</taxon>
        <taxon>Cyberlindnera</taxon>
    </lineage>
</organism>
<keyword evidence="5 8" id="KW-0521">NADP</keyword>
<feature type="binding site" evidence="10">
    <location>
        <position position="223"/>
    </location>
    <ligand>
        <name>NADP(+)</name>
        <dbReference type="ChEBI" id="CHEBI:58349"/>
    </ligand>
</feature>
<keyword evidence="4 8" id="KW-0274">FAD</keyword>
<dbReference type="SUPFAM" id="SSF51971">
    <property type="entry name" value="Nucleotide-binding domain"/>
    <property type="match status" value="1"/>
</dbReference>
<dbReference type="GeneID" id="30987647"/>
<dbReference type="InterPro" id="IPR021163">
    <property type="entry name" value="Ferredox_Rdtase_adrenod"/>
</dbReference>
<evidence type="ECO:0000313" key="12">
    <source>
        <dbReference type="EMBL" id="ODV76165.1"/>
    </source>
</evidence>
<dbReference type="PIRSF" id="PIRSF000362">
    <property type="entry name" value="FNR"/>
    <property type="match status" value="1"/>
</dbReference>
<dbReference type="Gene3D" id="3.40.50.720">
    <property type="entry name" value="NAD(P)-binding Rossmann-like Domain"/>
    <property type="match status" value="1"/>
</dbReference>
<comment type="catalytic activity">
    <reaction evidence="7 8">
        <text>2 reduced [adrenodoxin] + NADP(+) + H(+) = 2 oxidized [adrenodoxin] + NADPH</text>
        <dbReference type="Rhea" id="RHEA:42312"/>
        <dbReference type="Rhea" id="RHEA-COMP:9998"/>
        <dbReference type="Rhea" id="RHEA-COMP:9999"/>
        <dbReference type="ChEBI" id="CHEBI:15378"/>
        <dbReference type="ChEBI" id="CHEBI:33737"/>
        <dbReference type="ChEBI" id="CHEBI:33738"/>
        <dbReference type="ChEBI" id="CHEBI:57783"/>
        <dbReference type="ChEBI" id="CHEBI:58349"/>
        <dbReference type="EC" id="1.18.1.6"/>
    </reaction>
</comment>
<feature type="domain" description="FAD/NAD(P)-binding" evidence="11">
    <location>
        <begin position="21"/>
        <end position="229"/>
    </location>
</feature>
<comment type="subcellular location">
    <subcellularLocation>
        <location evidence="8">Mitochondrion</location>
    </subcellularLocation>
</comment>
<keyword evidence="13" id="KW-1185">Reference proteome</keyword>
<reference evidence="12 13" key="1">
    <citation type="journal article" date="2016" name="Proc. Natl. Acad. Sci. U.S.A.">
        <title>Comparative genomics of biotechnologically important yeasts.</title>
        <authorList>
            <person name="Riley R."/>
            <person name="Haridas S."/>
            <person name="Wolfe K.H."/>
            <person name="Lopes M.R."/>
            <person name="Hittinger C.T."/>
            <person name="Goeker M."/>
            <person name="Salamov A.A."/>
            <person name="Wisecaver J.H."/>
            <person name="Long T.M."/>
            <person name="Calvey C.H."/>
            <person name="Aerts A.L."/>
            <person name="Barry K.W."/>
            <person name="Choi C."/>
            <person name="Clum A."/>
            <person name="Coughlan A.Y."/>
            <person name="Deshpande S."/>
            <person name="Douglass A.P."/>
            <person name="Hanson S.J."/>
            <person name="Klenk H.-P."/>
            <person name="LaButti K.M."/>
            <person name="Lapidus A."/>
            <person name="Lindquist E.A."/>
            <person name="Lipzen A.M."/>
            <person name="Meier-Kolthoff J.P."/>
            <person name="Ohm R.A."/>
            <person name="Otillar R.P."/>
            <person name="Pangilinan J.L."/>
            <person name="Peng Y."/>
            <person name="Rokas A."/>
            <person name="Rosa C.A."/>
            <person name="Scheuner C."/>
            <person name="Sibirny A.A."/>
            <person name="Slot J.C."/>
            <person name="Stielow J.B."/>
            <person name="Sun H."/>
            <person name="Kurtzman C.P."/>
            <person name="Blackwell M."/>
            <person name="Grigoriev I.V."/>
            <person name="Jeffries T.W."/>
        </authorList>
    </citation>
    <scope>NUCLEOTIDE SEQUENCE [LARGE SCALE GENOMIC DNA]</scope>
    <source>
        <strain evidence="13">ATCC 18201 / CBS 1600 / BCRC 20928 / JCM 3617 / NBRC 0987 / NRRL Y-1542</strain>
    </source>
</reference>
<evidence type="ECO:0000313" key="13">
    <source>
        <dbReference type="Proteomes" id="UP000094389"/>
    </source>
</evidence>
<dbReference type="Pfam" id="PF07992">
    <property type="entry name" value="Pyr_redox_2"/>
    <property type="match status" value="1"/>
</dbReference>
<dbReference type="InterPro" id="IPR055275">
    <property type="entry name" value="Ferredox_Rdtase"/>
</dbReference>
<dbReference type="OrthoDB" id="333024at2759"/>
<evidence type="ECO:0000259" key="11">
    <source>
        <dbReference type="Pfam" id="PF07992"/>
    </source>
</evidence>
<dbReference type="GO" id="GO:0005739">
    <property type="term" value="C:mitochondrion"/>
    <property type="evidence" value="ECO:0007669"/>
    <property type="project" value="UniProtKB-SubCell"/>
</dbReference>
<evidence type="ECO:0000256" key="5">
    <source>
        <dbReference type="ARBA" id="ARBA00022857"/>
    </source>
</evidence>
<dbReference type="Gene3D" id="3.50.50.60">
    <property type="entry name" value="FAD/NAD(P)-binding domain"/>
    <property type="match status" value="1"/>
</dbReference>
<feature type="binding site" evidence="10">
    <location>
        <begin position="167"/>
        <end position="170"/>
    </location>
    <ligand>
        <name>NADP(+)</name>
        <dbReference type="ChEBI" id="CHEBI:58349"/>
    </ligand>
</feature>
<dbReference type="PANTHER" id="PTHR48467:SF1">
    <property type="entry name" value="GLUTAMATE SYNTHASE 1 [NADH], CHLOROPLASTIC-LIKE"/>
    <property type="match status" value="1"/>
</dbReference>
<dbReference type="AlphaFoldDB" id="A0A1E4S9H3"/>
<comment type="cofactor">
    <cofactor evidence="1 8 9">
        <name>FAD</name>
        <dbReference type="ChEBI" id="CHEBI:57692"/>
    </cofactor>
</comment>
<accession>A0A1E4S9H3</accession>
<dbReference type="EC" id="1.18.1.6" evidence="8"/>
<evidence type="ECO:0000256" key="8">
    <source>
        <dbReference type="PIRNR" id="PIRNR000362"/>
    </source>
</evidence>
<dbReference type="Proteomes" id="UP000094389">
    <property type="component" value="Unassembled WGS sequence"/>
</dbReference>
<evidence type="ECO:0000256" key="4">
    <source>
        <dbReference type="ARBA" id="ARBA00022827"/>
    </source>
</evidence>
<dbReference type="EMBL" id="KV453925">
    <property type="protein sequence ID" value="ODV76165.1"/>
    <property type="molecule type" value="Genomic_DNA"/>
</dbReference>
<name>A0A1E4S9H3_CYBJN</name>
<feature type="binding site" evidence="10">
    <location>
        <begin position="211"/>
        <end position="212"/>
    </location>
    <ligand>
        <name>NADP(+)</name>
        <dbReference type="ChEBI" id="CHEBI:58349"/>
    </ligand>
</feature>
<keyword evidence="8" id="KW-0496">Mitochondrion</keyword>